<proteinExistence type="predicted"/>
<name>A0AAV5HMB3_9ROSI</name>
<keyword evidence="2" id="KW-1185">Reference proteome</keyword>
<dbReference type="Proteomes" id="UP001054252">
    <property type="component" value="Unassembled WGS sequence"/>
</dbReference>
<reference evidence="1 2" key="1">
    <citation type="journal article" date="2021" name="Commun. Biol.">
        <title>The genome of Shorea leprosula (Dipterocarpaceae) highlights the ecological relevance of drought in aseasonal tropical rainforests.</title>
        <authorList>
            <person name="Ng K.K.S."/>
            <person name="Kobayashi M.J."/>
            <person name="Fawcett J.A."/>
            <person name="Hatakeyama M."/>
            <person name="Paape T."/>
            <person name="Ng C.H."/>
            <person name="Ang C.C."/>
            <person name="Tnah L.H."/>
            <person name="Lee C.T."/>
            <person name="Nishiyama T."/>
            <person name="Sese J."/>
            <person name="O'Brien M.J."/>
            <person name="Copetti D."/>
            <person name="Mohd Noor M.I."/>
            <person name="Ong R.C."/>
            <person name="Putra M."/>
            <person name="Sireger I.Z."/>
            <person name="Indrioko S."/>
            <person name="Kosugi Y."/>
            <person name="Izuno A."/>
            <person name="Isagi Y."/>
            <person name="Lee S.L."/>
            <person name="Shimizu K.K."/>
        </authorList>
    </citation>
    <scope>NUCLEOTIDE SEQUENCE [LARGE SCALE GENOMIC DNA]</scope>
    <source>
        <strain evidence="1">214</strain>
    </source>
</reference>
<organism evidence="1 2">
    <name type="scientific">Rubroshorea leprosula</name>
    <dbReference type="NCBI Taxonomy" id="152421"/>
    <lineage>
        <taxon>Eukaryota</taxon>
        <taxon>Viridiplantae</taxon>
        <taxon>Streptophyta</taxon>
        <taxon>Embryophyta</taxon>
        <taxon>Tracheophyta</taxon>
        <taxon>Spermatophyta</taxon>
        <taxon>Magnoliopsida</taxon>
        <taxon>eudicotyledons</taxon>
        <taxon>Gunneridae</taxon>
        <taxon>Pentapetalae</taxon>
        <taxon>rosids</taxon>
        <taxon>malvids</taxon>
        <taxon>Malvales</taxon>
        <taxon>Dipterocarpaceae</taxon>
        <taxon>Rubroshorea</taxon>
    </lineage>
</organism>
<sequence>MLCSFLPKGKERGTWEVRGGKWEVGARLFQEEELVAKGVVPKCGDPE</sequence>
<gene>
    <name evidence="1" type="ORF">SLEP1_g3858</name>
</gene>
<evidence type="ECO:0000313" key="2">
    <source>
        <dbReference type="Proteomes" id="UP001054252"/>
    </source>
</evidence>
<dbReference type="AlphaFoldDB" id="A0AAV5HMB3"/>
<comment type="caution">
    <text evidence="1">The sequence shown here is derived from an EMBL/GenBank/DDBJ whole genome shotgun (WGS) entry which is preliminary data.</text>
</comment>
<evidence type="ECO:0000313" key="1">
    <source>
        <dbReference type="EMBL" id="GKU89763.1"/>
    </source>
</evidence>
<protein>
    <submittedName>
        <fullName evidence="1">Uncharacterized protein</fullName>
    </submittedName>
</protein>
<dbReference type="EMBL" id="BPVZ01000003">
    <property type="protein sequence ID" value="GKU89763.1"/>
    <property type="molecule type" value="Genomic_DNA"/>
</dbReference>
<accession>A0AAV5HMB3</accession>